<dbReference type="EMBL" id="JACXYZ010000004">
    <property type="protein sequence ID" value="MBD3926873.1"/>
    <property type="molecule type" value="Genomic_DNA"/>
</dbReference>
<evidence type="ECO:0000259" key="5">
    <source>
        <dbReference type="Pfam" id="PF13313"/>
    </source>
</evidence>
<gene>
    <name evidence="7" type="ORF">IEZ26_19800</name>
</gene>
<reference evidence="7 8" key="1">
    <citation type="submission" date="2020-09" db="EMBL/GenBank/DDBJ databases">
        <title>novel species in genus Nocardioides.</title>
        <authorList>
            <person name="Zhang G."/>
        </authorList>
    </citation>
    <scope>NUCLEOTIDE SEQUENCE [LARGE SCALE GENOMIC DNA]</scope>
    <source>
        <strain evidence="7 8">KCTC 39551</strain>
    </source>
</reference>
<dbReference type="Gene3D" id="2.60.40.1220">
    <property type="match status" value="1"/>
</dbReference>
<dbReference type="InterPro" id="IPR046540">
    <property type="entry name" value="DMFA2_C"/>
</dbReference>
<name>A0ABR8NFH8_9ACTN</name>
<evidence type="ECO:0000259" key="4">
    <source>
        <dbReference type="Pfam" id="PF13205"/>
    </source>
</evidence>
<dbReference type="InterPro" id="IPR014756">
    <property type="entry name" value="Ig_E-set"/>
</dbReference>
<comment type="caution">
    <text evidence="7">The sequence shown here is derived from an EMBL/GenBank/DDBJ whole genome shotgun (WGS) entry which is preliminary data.</text>
</comment>
<feature type="chain" id="PRO_5045721216" evidence="3">
    <location>
        <begin position="22"/>
        <end position="956"/>
    </location>
</feature>
<dbReference type="Pfam" id="PF17957">
    <property type="entry name" value="Big_7"/>
    <property type="match status" value="1"/>
</dbReference>
<dbReference type="Pfam" id="PF13205">
    <property type="entry name" value="Big_5"/>
    <property type="match status" value="2"/>
</dbReference>
<evidence type="ECO:0000256" key="2">
    <source>
        <dbReference type="SAM" id="MobiDB-lite"/>
    </source>
</evidence>
<keyword evidence="1 3" id="KW-0732">Signal</keyword>
<dbReference type="InterPro" id="IPR025141">
    <property type="entry name" value="DUF4082"/>
</dbReference>
<accession>A0ABR8NFH8</accession>
<dbReference type="Pfam" id="PF20254">
    <property type="entry name" value="DMFA2_C"/>
    <property type="match status" value="1"/>
</dbReference>
<protein>
    <submittedName>
        <fullName evidence="7">DUF4082 domain-containing protein</fullName>
    </submittedName>
</protein>
<feature type="domain" description="N,N-dimethylformamidase beta subunit-like C-terminal" evidence="6">
    <location>
        <begin position="84"/>
        <end position="478"/>
    </location>
</feature>
<feature type="domain" description="SbsA Ig-like" evidence="4">
    <location>
        <begin position="887"/>
        <end position="955"/>
    </location>
</feature>
<sequence>MSLVLAASGLSVLVASTPASAAPCDPPVTNAVACENTLPGSPESEWGITGAGSTTIQGFATDMSVDQGQSIGFKVDTSATSYRLDIYRMGYYGGDGARRVATVTPTVLNDQPNCVTAVATGLVDCGNWTQNASWAVPATAVSGIYFARLVRTDGTAGASHVFFVVRDDDGGSDLLFQTSDTTWQAYNTYGGNSLYSGAPAGRAYKVSYNRPFTTRGNAPEDWVFNAEYPMVRFLESNGYDVSYTSGVDTDRRGGELLEHEAFLSVGHDEYWSGTQRANVEAARDAGVDLAFFSGNEVFWKTRWENSIDGSGTSHRTLVSYKETHANAKIDPQPNTWTGTWRDPRFSPPADGGRPENGLTGTMFAINCCAINMVVGQADGQMRFWRNTRVAALGTNATTTIGTNVIGYEWDEDPDNGFRPPGTFRVSQTAGSGERLQDHGNTYAQGQATHAMTTHRAASGALVFSAGTIQWAWALDSNHDRGSAAADTAAQQATVNLLADMGVQPDTLRTGLTAATASTDTTAPTTAITSPAAGATLPVGSPVTITGTATDAGGGQVAGVEVSTDSGATWRRATGRGSWTYTFTPAASGALTLRARTVDDSANLGTAATTNVTVGTAPTACPCTIWPGTATPARTDPDRDPVEVGVKFRAATDGLVTGIRFYKPVESTGTHVGSLWSRTGTRLGQVTFTNESASGWQQALFATPVPVTAGTTYVASYFTPSRYVVTSRYFQSGATTRGPLTALQDGTDGGNGVFRYSSTAGAFPDQTFQSENYWVDVVFAEGADTAKPTVTARTPVAGAAGVAVGTDVTATFSEAVQQSTLAFELRAPGGAVVPAALSYDAASRTATLRPSAALSATTTYTAALSGARDAAGNQMDSVTWSFTTAAADTTKPAITARTPAVGAAGVALAISPTATFSEAVTSSTITFELRGPGGTAVAGATSYDAASRTATFDPGSN</sequence>
<feature type="region of interest" description="Disordered" evidence="2">
    <location>
        <begin position="328"/>
        <end position="356"/>
    </location>
</feature>
<dbReference type="InterPro" id="IPR014755">
    <property type="entry name" value="Cu-Rt/internalin_Ig-like"/>
</dbReference>
<dbReference type="Gene3D" id="2.60.40.650">
    <property type="match status" value="1"/>
</dbReference>
<dbReference type="Pfam" id="PF13313">
    <property type="entry name" value="DUF4082"/>
    <property type="match status" value="1"/>
</dbReference>
<feature type="domain" description="DUF4082" evidence="5">
    <location>
        <begin position="629"/>
        <end position="774"/>
    </location>
</feature>
<keyword evidence="8" id="KW-1185">Reference proteome</keyword>
<evidence type="ECO:0000256" key="1">
    <source>
        <dbReference type="ARBA" id="ARBA00022729"/>
    </source>
</evidence>
<feature type="non-terminal residue" evidence="7">
    <location>
        <position position="956"/>
    </location>
</feature>
<evidence type="ECO:0000313" key="7">
    <source>
        <dbReference type="EMBL" id="MBD3926873.1"/>
    </source>
</evidence>
<dbReference type="InterPro" id="IPR032812">
    <property type="entry name" value="SbsA_Ig"/>
</dbReference>
<dbReference type="Proteomes" id="UP000618818">
    <property type="component" value="Unassembled WGS sequence"/>
</dbReference>
<evidence type="ECO:0000259" key="6">
    <source>
        <dbReference type="Pfam" id="PF20254"/>
    </source>
</evidence>
<evidence type="ECO:0000256" key="3">
    <source>
        <dbReference type="SAM" id="SignalP"/>
    </source>
</evidence>
<feature type="domain" description="SbsA Ig-like" evidence="4">
    <location>
        <begin position="783"/>
        <end position="883"/>
    </location>
</feature>
<dbReference type="SUPFAM" id="SSF81296">
    <property type="entry name" value="E set domains"/>
    <property type="match status" value="1"/>
</dbReference>
<evidence type="ECO:0000313" key="8">
    <source>
        <dbReference type="Proteomes" id="UP000618818"/>
    </source>
</evidence>
<proteinExistence type="predicted"/>
<organism evidence="7 8">
    <name type="scientific">Nocardioides cavernae</name>
    <dbReference type="NCBI Taxonomy" id="1921566"/>
    <lineage>
        <taxon>Bacteria</taxon>
        <taxon>Bacillati</taxon>
        <taxon>Actinomycetota</taxon>
        <taxon>Actinomycetes</taxon>
        <taxon>Propionibacteriales</taxon>
        <taxon>Nocardioidaceae</taxon>
        <taxon>Nocardioides</taxon>
    </lineage>
</organism>
<feature type="signal peptide" evidence="3">
    <location>
        <begin position="1"/>
        <end position="21"/>
    </location>
</feature>